<dbReference type="EMBL" id="CP070496">
    <property type="protein sequence ID" value="QSB05882.1"/>
    <property type="molecule type" value="Genomic_DNA"/>
</dbReference>
<proteinExistence type="predicted"/>
<evidence type="ECO:0000313" key="2">
    <source>
        <dbReference type="EMBL" id="QSB05882.1"/>
    </source>
</evidence>
<dbReference type="RefSeq" id="WP_213171893.1">
    <property type="nucleotide sequence ID" value="NZ_CP070496.1"/>
</dbReference>
<keyword evidence="1" id="KW-0732">Signal</keyword>
<sequence>MKRALAGSAVALFAAASVAAFATPAHAATPAQVNCNFAEVFTTFDDGQGQGSLGFTTRNTQLTVHEGNGDAWYLTVEEGWLAGKDGWIESDCVVFQA</sequence>
<dbReference type="Proteomes" id="UP000662939">
    <property type="component" value="Chromosome"/>
</dbReference>
<gene>
    <name evidence="2" type="ORF">JQS30_02855</name>
</gene>
<name>A0A895XQ86_9ACTN</name>
<reference evidence="2" key="1">
    <citation type="submission" date="2021-02" db="EMBL/GenBank/DDBJ databases">
        <title>Natronoglycomyces albus gen. nov., sp. nov, a haloalkaliphilic actinobacterium from a soda solonchak soil.</title>
        <authorList>
            <person name="Sorokin D.Y."/>
            <person name="Khijniak T.V."/>
            <person name="Zakharycheva A.P."/>
            <person name="Boueva O.V."/>
            <person name="Ariskina E.V."/>
            <person name="Hahnke R.L."/>
            <person name="Bunk B."/>
            <person name="Sproer C."/>
            <person name="Schumann P."/>
            <person name="Evtushenko L.I."/>
            <person name="Kublanov I.V."/>
        </authorList>
    </citation>
    <scope>NUCLEOTIDE SEQUENCE</scope>
    <source>
        <strain evidence="2">DSM 106290</strain>
    </source>
</reference>
<evidence type="ECO:0000313" key="3">
    <source>
        <dbReference type="Proteomes" id="UP000662939"/>
    </source>
</evidence>
<evidence type="ECO:0000256" key="1">
    <source>
        <dbReference type="SAM" id="SignalP"/>
    </source>
</evidence>
<protein>
    <recommendedName>
        <fullName evidence="4">SH3 domain-containing protein</fullName>
    </recommendedName>
</protein>
<keyword evidence="3" id="KW-1185">Reference proteome</keyword>
<evidence type="ECO:0008006" key="4">
    <source>
        <dbReference type="Google" id="ProtNLM"/>
    </source>
</evidence>
<dbReference type="KEGG" id="nav:JQS30_02855"/>
<feature type="signal peptide" evidence="1">
    <location>
        <begin position="1"/>
        <end position="27"/>
    </location>
</feature>
<dbReference type="AlphaFoldDB" id="A0A895XQ86"/>
<accession>A0A895XQ86</accession>
<feature type="chain" id="PRO_5034208652" description="SH3 domain-containing protein" evidence="1">
    <location>
        <begin position="28"/>
        <end position="97"/>
    </location>
</feature>
<organism evidence="2 3">
    <name type="scientific">Natronoglycomyces albus</name>
    <dbReference type="NCBI Taxonomy" id="2811108"/>
    <lineage>
        <taxon>Bacteria</taxon>
        <taxon>Bacillati</taxon>
        <taxon>Actinomycetota</taxon>
        <taxon>Actinomycetes</taxon>
        <taxon>Glycomycetales</taxon>
        <taxon>Glycomycetaceae</taxon>
        <taxon>Natronoglycomyces</taxon>
    </lineage>
</organism>